<gene>
    <name evidence="2" type="ORF">ACFYTH_34940</name>
</gene>
<name>A0ABW6NTW8_9NOCA</name>
<comment type="caution">
    <text evidence="2">The sequence shown here is derived from an EMBL/GenBank/DDBJ whole genome shotgun (WGS) entry which is preliminary data.</text>
</comment>
<keyword evidence="1" id="KW-0812">Transmembrane</keyword>
<evidence type="ECO:0000256" key="1">
    <source>
        <dbReference type="SAM" id="Phobius"/>
    </source>
</evidence>
<reference evidence="2 3" key="1">
    <citation type="submission" date="2024-10" db="EMBL/GenBank/DDBJ databases">
        <title>The Natural Products Discovery Center: Release of the First 8490 Sequenced Strains for Exploring Actinobacteria Biosynthetic Diversity.</title>
        <authorList>
            <person name="Kalkreuter E."/>
            <person name="Kautsar S.A."/>
            <person name="Yang D."/>
            <person name="Bader C.D."/>
            <person name="Teijaro C.N."/>
            <person name="Fluegel L."/>
            <person name="Davis C.M."/>
            <person name="Simpson J.R."/>
            <person name="Lauterbach L."/>
            <person name="Steele A.D."/>
            <person name="Gui C."/>
            <person name="Meng S."/>
            <person name="Li G."/>
            <person name="Viehrig K."/>
            <person name="Ye F."/>
            <person name="Su P."/>
            <person name="Kiefer A.F."/>
            <person name="Nichols A."/>
            <person name="Cepeda A.J."/>
            <person name="Yan W."/>
            <person name="Fan B."/>
            <person name="Jiang Y."/>
            <person name="Adhikari A."/>
            <person name="Zheng C.-J."/>
            <person name="Schuster L."/>
            <person name="Cowan T.M."/>
            <person name="Smanski M.J."/>
            <person name="Chevrette M.G."/>
            <person name="De Carvalho L.P.S."/>
            <person name="Shen B."/>
        </authorList>
    </citation>
    <scope>NUCLEOTIDE SEQUENCE [LARGE SCALE GENOMIC DNA]</scope>
    <source>
        <strain evidence="2 3">NPDC004550</strain>
    </source>
</reference>
<sequence length="346" mass="38729">MTGKRARPKRRANTRFRLVAALLLLLVAAAVFHDRWWALWLEWWRGPLTDSAHLLTIPVWAWGRIAKCLQLVAGLSVILDLLGPETLREWGKKRTEQQRAAKNRVAELRTAARLVDDLRTLAERVRSDLRSELHKTPRECGTAEYEALLVAVRDALGGEIMCASCRPTYVPPTTGATIVRLDRPAYKWECNHGKEVIGSLVDASFFSSLTDSERAAWRTTEETDRWIGPTTVLLLGIAVIGMLSSVLFTRQTPLTMALVMPPVIVSMIAAFVLTMAWVANGDDRLVDGRRLAGAIVAQCWSIVRYAPVPLIRWIAGMMDRPRPAYPLRWAAVWLFISGSLLDLLAS</sequence>
<dbReference type="RefSeq" id="WP_387256201.1">
    <property type="nucleotide sequence ID" value="NZ_JBIALX010000031.1"/>
</dbReference>
<proteinExistence type="predicted"/>
<accession>A0ABW6NTW8</accession>
<keyword evidence="1" id="KW-0472">Membrane</keyword>
<evidence type="ECO:0000313" key="2">
    <source>
        <dbReference type="EMBL" id="MFF0458575.1"/>
    </source>
</evidence>
<protein>
    <submittedName>
        <fullName evidence="2">Uncharacterized protein</fullName>
    </submittedName>
</protein>
<organism evidence="2 3">
    <name type="scientific">Nocardia africana</name>
    <dbReference type="NCBI Taxonomy" id="134964"/>
    <lineage>
        <taxon>Bacteria</taxon>
        <taxon>Bacillati</taxon>
        <taxon>Actinomycetota</taxon>
        <taxon>Actinomycetes</taxon>
        <taxon>Mycobacteriales</taxon>
        <taxon>Nocardiaceae</taxon>
        <taxon>Nocardia</taxon>
    </lineage>
</organism>
<feature type="transmembrane region" description="Helical" evidence="1">
    <location>
        <begin position="254"/>
        <end position="279"/>
    </location>
</feature>
<feature type="transmembrane region" description="Helical" evidence="1">
    <location>
        <begin position="291"/>
        <end position="315"/>
    </location>
</feature>
<keyword evidence="1" id="KW-1133">Transmembrane helix</keyword>
<dbReference type="EMBL" id="JBIALX010000031">
    <property type="protein sequence ID" value="MFF0458575.1"/>
    <property type="molecule type" value="Genomic_DNA"/>
</dbReference>
<keyword evidence="3" id="KW-1185">Reference proteome</keyword>
<feature type="transmembrane region" description="Helical" evidence="1">
    <location>
        <begin position="226"/>
        <end position="248"/>
    </location>
</feature>
<evidence type="ECO:0000313" key="3">
    <source>
        <dbReference type="Proteomes" id="UP001601521"/>
    </source>
</evidence>
<dbReference type="Proteomes" id="UP001601521">
    <property type="component" value="Unassembled WGS sequence"/>
</dbReference>